<dbReference type="Proteomes" id="UP001319180">
    <property type="component" value="Unassembled WGS sequence"/>
</dbReference>
<evidence type="ECO:0000313" key="2">
    <source>
        <dbReference type="EMBL" id="MBT1690219.1"/>
    </source>
</evidence>
<name>A0AAP2DEI0_9BACT</name>
<keyword evidence="1" id="KW-1133">Transmembrane helix</keyword>
<dbReference type="AlphaFoldDB" id="A0AAP2DEI0"/>
<feature type="transmembrane region" description="Helical" evidence="1">
    <location>
        <begin position="43"/>
        <end position="62"/>
    </location>
</feature>
<dbReference type="EMBL" id="JAHESC010000058">
    <property type="protein sequence ID" value="MBT1690219.1"/>
    <property type="molecule type" value="Genomic_DNA"/>
</dbReference>
<feature type="non-terminal residue" evidence="2">
    <location>
        <position position="283"/>
    </location>
</feature>
<comment type="caution">
    <text evidence="2">The sequence shown here is derived from an EMBL/GenBank/DDBJ whole genome shotgun (WGS) entry which is preliminary data.</text>
</comment>
<organism evidence="2 3">
    <name type="scientific">Dawidia soli</name>
    <dbReference type="NCBI Taxonomy" id="2782352"/>
    <lineage>
        <taxon>Bacteria</taxon>
        <taxon>Pseudomonadati</taxon>
        <taxon>Bacteroidota</taxon>
        <taxon>Cytophagia</taxon>
        <taxon>Cytophagales</taxon>
        <taxon>Chryseotaleaceae</taxon>
        <taxon>Dawidia</taxon>
    </lineage>
</organism>
<accession>A0AAP2DEI0</accession>
<proteinExistence type="predicted"/>
<evidence type="ECO:0000313" key="3">
    <source>
        <dbReference type="Proteomes" id="UP001319180"/>
    </source>
</evidence>
<feature type="transmembrane region" description="Helical" evidence="1">
    <location>
        <begin position="12"/>
        <end position="31"/>
    </location>
</feature>
<keyword evidence="1" id="KW-0472">Membrane</keyword>
<sequence>MQQILFDSSPAYLLLCLVLAVALAYLMYRAGHPWSKTWNRALLGLRAVLLFLLFFLLLGPIVRQINNLFEKPVFVLLYDDSASVREATDSTVLHMVVQRLQATEQALEEQGYQVVRTGLAGTPLDNVTYTAPTTDLTGALKKISDRYEGKKIAGVLLASDGIYNTGLSPLYASYGFPVHTLGLGDTLQRMDIAVKNVAYNKIAYQGNQFPVRVEVMARNVGSRAVQVSLLQRGRVLSQQTKPANGDQLLVYDFLAAANDQGIQKLDVEVTVLPGEFNTRNNRT</sequence>
<keyword evidence="1" id="KW-0812">Transmembrane</keyword>
<evidence type="ECO:0000256" key="1">
    <source>
        <dbReference type="SAM" id="Phobius"/>
    </source>
</evidence>
<dbReference type="PANTHER" id="PTHR37947">
    <property type="entry name" value="BLL2462 PROTEIN"/>
    <property type="match status" value="1"/>
</dbReference>
<reference evidence="2 3" key="1">
    <citation type="submission" date="2021-05" db="EMBL/GenBank/DDBJ databases">
        <title>A Polyphasic approach of four new species of the genus Ohtaekwangia: Ohtaekwangia histidinii sp. nov., Ohtaekwangia cretensis sp. nov., Ohtaekwangia indiensis sp. nov., Ohtaekwangia reichenbachii sp. nov. from diverse environment.</title>
        <authorList>
            <person name="Octaviana S."/>
        </authorList>
    </citation>
    <scope>NUCLEOTIDE SEQUENCE [LARGE SCALE GENOMIC DNA]</scope>
    <source>
        <strain evidence="2 3">PWU37</strain>
    </source>
</reference>
<dbReference type="PANTHER" id="PTHR37947:SF1">
    <property type="entry name" value="BLL2462 PROTEIN"/>
    <property type="match status" value="1"/>
</dbReference>
<gene>
    <name evidence="2" type="ORF">KK078_26880</name>
</gene>
<keyword evidence="3" id="KW-1185">Reference proteome</keyword>
<protein>
    <submittedName>
        <fullName evidence="2">VWA domain-containing protein</fullName>
    </submittedName>
</protein>